<feature type="region of interest" description="Disordered" evidence="1">
    <location>
        <begin position="1"/>
        <end position="24"/>
    </location>
</feature>
<proteinExistence type="predicted"/>
<dbReference type="Proteomes" id="UP000655044">
    <property type="component" value="Unassembled WGS sequence"/>
</dbReference>
<gene>
    <name evidence="2" type="ORF">Pro02_51390</name>
</gene>
<keyword evidence="3" id="KW-1185">Reference proteome</keyword>
<evidence type="ECO:0000313" key="2">
    <source>
        <dbReference type="EMBL" id="GIH86731.1"/>
    </source>
</evidence>
<accession>A0A8J3WGC4</accession>
<name>A0A8J3WGC4_PLARO</name>
<feature type="compositionally biased region" description="Basic and acidic residues" evidence="1">
    <location>
        <begin position="1"/>
        <end position="19"/>
    </location>
</feature>
<evidence type="ECO:0000313" key="3">
    <source>
        <dbReference type="Proteomes" id="UP000655044"/>
    </source>
</evidence>
<evidence type="ECO:0000256" key="1">
    <source>
        <dbReference type="SAM" id="MobiDB-lite"/>
    </source>
</evidence>
<protein>
    <submittedName>
        <fullName evidence="2">Uncharacterized protein</fullName>
    </submittedName>
</protein>
<sequence>MTITDHSPETLEPSRDRGTTDSSTEYACPVCPAAVVVEDGWVSVAHVADCPADMNRLALTDGG</sequence>
<organism evidence="2 3">
    <name type="scientific">Planobispora rosea</name>
    <dbReference type="NCBI Taxonomy" id="35762"/>
    <lineage>
        <taxon>Bacteria</taxon>
        <taxon>Bacillati</taxon>
        <taxon>Actinomycetota</taxon>
        <taxon>Actinomycetes</taxon>
        <taxon>Streptosporangiales</taxon>
        <taxon>Streptosporangiaceae</taxon>
        <taxon>Planobispora</taxon>
    </lineage>
</organism>
<dbReference type="EMBL" id="BOOI01000049">
    <property type="protein sequence ID" value="GIH86731.1"/>
    <property type="molecule type" value="Genomic_DNA"/>
</dbReference>
<dbReference type="AlphaFoldDB" id="A0A8J3WGC4"/>
<reference evidence="2" key="1">
    <citation type="submission" date="2021-01" db="EMBL/GenBank/DDBJ databases">
        <title>Whole genome shotgun sequence of Planobispora rosea NBRC 15558.</title>
        <authorList>
            <person name="Komaki H."/>
            <person name="Tamura T."/>
        </authorList>
    </citation>
    <scope>NUCLEOTIDE SEQUENCE</scope>
    <source>
        <strain evidence="2">NBRC 15558</strain>
    </source>
</reference>
<comment type="caution">
    <text evidence="2">The sequence shown here is derived from an EMBL/GenBank/DDBJ whole genome shotgun (WGS) entry which is preliminary data.</text>
</comment>